<dbReference type="EMBL" id="JBICBT010000936">
    <property type="protein sequence ID" value="KAL3091965.1"/>
    <property type="molecule type" value="Genomic_DNA"/>
</dbReference>
<accession>A0ABD2JMW7</accession>
<proteinExistence type="predicted"/>
<keyword evidence="1" id="KW-0812">Transmembrane</keyword>
<evidence type="ECO:0008006" key="4">
    <source>
        <dbReference type="Google" id="ProtNLM"/>
    </source>
</evidence>
<organism evidence="2 3">
    <name type="scientific">Heterodera trifolii</name>
    <dbReference type="NCBI Taxonomy" id="157864"/>
    <lineage>
        <taxon>Eukaryota</taxon>
        <taxon>Metazoa</taxon>
        <taxon>Ecdysozoa</taxon>
        <taxon>Nematoda</taxon>
        <taxon>Chromadorea</taxon>
        <taxon>Rhabditida</taxon>
        <taxon>Tylenchina</taxon>
        <taxon>Tylenchomorpha</taxon>
        <taxon>Tylenchoidea</taxon>
        <taxon>Heteroderidae</taxon>
        <taxon>Heteroderinae</taxon>
        <taxon>Heterodera</taxon>
    </lineage>
</organism>
<dbReference type="Proteomes" id="UP001620626">
    <property type="component" value="Unassembled WGS sequence"/>
</dbReference>
<sequence>MRIVCILPAGGRDPKFSSPSGAIILSTGTAAAVVVVLLSSMDLPPGVKRSTVPFAVHLCAVGQPDDVAVQRQSLSRLKFVDILYAGYESTTENVTPALYVEGVPPLIYGIRVERSAYDAIFFWEPEPMDVRAQLKSHNHRTIPPHHHQ</sequence>
<feature type="transmembrane region" description="Helical" evidence="1">
    <location>
        <begin position="20"/>
        <end position="39"/>
    </location>
</feature>
<keyword evidence="1" id="KW-0472">Membrane</keyword>
<comment type="caution">
    <text evidence="2">The sequence shown here is derived from an EMBL/GenBank/DDBJ whole genome shotgun (WGS) entry which is preliminary data.</text>
</comment>
<evidence type="ECO:0000313" key="2">
    <source>
        <dbReference type="EMBL" id="KAL3091965.1"/>
    </source>
</evidence>
<protein>
    <recommendedName>
        <fullName evidence="4">Effector protein</fullName>
    </recommendedName>
</protein>
<reference evidence="2 3" key="1">
    <citation type="submission" date="2024-10" db="EMBL/GenBank/DDBJ databases">
        <authorList>
            <person name="Kim D."/>
        </authorList>
    </citation>
    <scope>NUCLEOTIDE SEQUENCE [LARGE SCALE GENOMIC DNA]</scope>
    <source>
        <strain evidence="2">BH-2024</strain>
    </source>
</reference>
<evidence type="ECO:0000313" key="3">
    <source>
        <dbReference type="Proteomes" id="UP001620626"/>
    </source>
</evidence>
<gene>
    <name evidence="2" type="ORF">niasHT_028324</name>
</gene>
<evidence type="ECO:0000256" key="1">
    <source>
        <dbReference type="SAM" id="Phobius"/>
    </source>
</evidence>
<keyword evidence="3" id="KW-1185">Reference proteome</keyword>
<keyword evidence="1" id="KW-1133">Transmembrane helix</keyword>
<dbReference type="AlphaFoldDB" id="A0ABD2JMW7"/>
<name>A0ABD2JMW7_9BILA</name>